<evidence type="ECO:0000313" key="3">
    <source>
        <dbReference type="Proteomes" id="UP001378960"/>
    </source>
</evidence>
<keyword evidence="1" id="KW-0175">Coiled coil</keyword>
<dbReference type="AlphaFoldDB" id="A0AAV5R8N5"/>
<keyword evidence="3" id="KW-1185">Reference proteome</keyword>
<evidence type="ECO:0000313" key="2">
    <source>
        <dbReference type="EMBL" id="GMM46984.1"/>
    </source>
</evidence>
<comment type="caution">
    <text evidence="2">The sequence shown here is derived from an EMBL/GenBank/DDBJ whole genome shotgun (WGS) entry which is preliminary data.</text>
</comment>
<evidence type="ECO:0000256" key="1">
    <source>
        <dbReference type="SAM" id="Coils"/>
    </source>
</evidence>
<reference evidence="2 3" key="1">
    <citation type="journal article" date="2023" name="Elife">
        <title>Identification of key yeast species and microbe-microbe interactions impacting larval growth of Drosophila in the wild.</title>
        <authorList>
            <person name="Mure A."/>
            <person name="Sugiura Y."/>
            <person name="Maeda R."/>
            <person name="Honda K."/>
            <person name="Sakurai N."/>
            <person name="Takahashi Y."/>
            <person name="Watada M."/>
            <person name="Katoh T."/>
            <person name="Gotoh A."/>
            <person name="Gotoh Y."/>
            <person name="Taniguchi I."/>
            <person name="Nakamura K."/>
            <person name="Hayashi T."/>
            <person name="Katayama T."/>
            <person name="Uemura T."/>
            <person name="Hattori Y."/>
        </authorList>
    </citation>
    <scope>NUCLEOTIDE SEQUENCE [LARGE SCALE GENOMIC DNA]</scope>
    <source>
        <strain evidence="2 3">PK-24</strain>
    </source>
</reference>
<name>A0AAV5R8N5_PICKL</name>
<accession>A0AAV5R8N5</accession>
<feature type="coiled-coil region" evidence="1">
    <location>
        <begin position="197"/>
        <end position="224"/>
    </location>
</feature>
<protein>
    <submittedName>
        <fullName evidence="2">Uncharacterized protein</fullName>
    </submittedName>
</protein>
<dbReference type="Proteomes" id="UP001378960">
    <property type="component" value="Unassembled WGS sequence"/>
</dbReference>
<organism evidence="2 3">
    <name type="scientific">Pichia kluyveri</name>
    <name type="common">Yeast</name>
    <dbReference type="NCBI Taxonomy" id="36015"/>
    <lineage>
        <taxon>Eukaryota</taxon>
        <taxon>Fungi</taxon>
        <taxon>Dikarya</taxon>
        <taxon>Ascomycota</taxon>
        <taxon>Saccharomycotina</taxon>
        <taxon>Pichiomycetes</taxon>
        <taxon>Pichiales</taxon>
        <taxon>Pichiaceae</taxon>
        <taxon>Pichia</taxon>
    </lineage>
</organism>
<dbReference type="EMBL" id="BTGB01000005">
    <property type="protein sequence ID" value="GMM46984.1"/>
    <property type="molecule type" value="Genomic_DNA"/>
</dbReference>
<proteinExistence type="predicted"/>
<sequence>MLTQTELQELVKRRRDVQDLDLEWYLKVKSDILNLLLEVKNNLNDYSDILTPTRINELRDNLKLAKAKVELSLNYDIAKYTITSKDSENYETDLREFLSKCLSELTSEFEIVNKKIKYVKDILYKRNSINNTIMEYLEKAKVIKLTEDEIKSLFENDVSDLTVIFSSGKLISEDKLNKGNNVYEFKFSKEGSFNLSIDELKSKIERQIADCEQIEENIAKSQNLWKTSSVNLVELLNKIEEQIVI</sequence>
<gene>
    <name evidence="2" type="ORF">DAPK24_035590</name>
</gene>